<sequence length="1108" mass="125164">MSTSDKVISDIYRKIERERSLIQGAKAMSQNTNNQDVKTRCESNIAESKKNIAYLEKMLQDLQLKRRSIISPDAGYVLRFLTTCKPSQDFADDSTGSHGPPPVPRKDGDLPGSRAPRTRPNYTDLDLIKYDSPYLGPRIQLMLQQLEFKLSLEKKYKEGIEKLVRLYEIEGDRRNKSQAENQRIESSQKMHLLKLALKRYQDMHIDLDDDLQVDNTSPSNPNIRTGLSGRLRIAIVAIEAVDHAATQRNKAPETSVMIKADDQAKVKTKPSRTDKWSDTYDLELDKANEVEVTVYDRSGDHDVPIGIMWMRVADIAEELRRKKIELELPHREWVPADQTQADREAIPPSSTISTSSSSGSTRPPVTYTRQSIGGSSSHPGIESEQDLYVDSWFVLEPTGRIRIRVSFIKHNVNKRPLELGRLGRQGAIRQRKEEVHEMYGHKFVQQQFYNVMRCAFCGEFLKYSVGYQCEDCKYTCHKKCYAKVVTKCISKSSADTDPDEEKINHRIPHRFEPITNISANWCCHCGYMLPLLKKSARKCTECGLTCHADCVHLVPDFCGMSMETANTILMALRNQKPVTAKVDQGHPPPMNRPDLVSRLKPAPSIQSSSAQSYTSSAPSIQTSPPQESPSPQNSRTSSSASSPAAAAAAAAAMGKASQQPQLDPYRQARAAQQRPYPPSSPSSYRSDYSDNQSPIALNVAAPPSQSAAAADQAYGRPAMSSQQLLQQQQRMSYIQPSPALEVKPAQRVPRKPLESGVISDKQTAVSVPQTIVSRKKIGLDDFNFLAVLGKGNFGKVMLAEAKHSKKLYAIKVLKKEYILENDEVENTRSEKRVFLIANQERHPFLLNLHSCFQTETRIYFVMEYISGGDLMWHIQKEQFSTIRAQFYAAEICLGLKYFHDCGVIYRDLKLDNILLTLDGHVKIADYGLCKENIWHGNTTATFCGTPELMAPEILQGQKYGRAVDWWAFGVLIYQMILGQSPFRGDDEQEIFGAILRDEPLYPIHMARNSVSILQQLLTRDPWQRLGAGPNDAKDVMAHPYFSNINWNDIYHRRVQPPFIPTIDSPTDTRNFDQEFTREVPVLTPVNTVLTKTDQEQFRGFSYMRADPL</sequence>
<organism evidence="1 2">
    <name type="scientific">Lipomyces orientalis</name>
    <dbReference type="NCBI Taxonomy" id="1233043"/>
    <lineage>
        <taxon>Eukaryota</taxon>
        <taxon>Fungi</taxon>
        <taxon>Dikarya</taxon>
        <taxon>Ascomycota</taxon>
        <taxon>Saccharomycotina</taxon>
        <taxon>Lipomycetes</taxon>
        <taxon>Lipomycetales</taxon>
        <taxon>Lipomycetaceae</taxon>
        <taxon>Lipomyces</taxon>
    </lineage>
</organism>
<evidence type="ECO:0000313" key="2">
    <source>
        <dbReference type="Proteomes" id="UP001489719"/>
    </source>
</evidence>
<dbReference type="EMBL" id="MU970034">
    <property type="protein sequence ID" value="KAK9326390.1"/>
    <property type="molecule type" value="Genomic_DNA"/>
</dbReference>
<proteinExistence type="predicted"/>
<protein>
    <submittedName>
        <fullName evidence="1">Uncharacterized protein</fullName>
    </submittedName>
</protein>
<evidence type="ECO:0000313" key="1">
    <source>
        <dbReference type="EMBL" id="KAK9326390.1"/>
    </source>
</evidence>
<dbReference type="Proteomes" id="UP001489719">
    <property type="component" value="Unassembled WGS sequence"/>
</dbReference>
<accession>A0ACC3TYV9</accession>
<comment type="caution">
    <text evidence="1">The sequence shown here is derived from an EMBL/GenBank/DDBJ whole genome shotgun (WGS) entry which is preliminary data.</text>
</comment>
<name>A0ACC3TYV9_9ASCO</name>
<gene>
    <name evidence="1" type="ORF">V1517DRAFT_252074</name>
</gene>
<keyword evidence="2" id="KW-1185">Reference proteome</keyword>
<reference evidence="2" key="1">
    <citation type="journal article" date="2024" name="Front. Bioeng. Biotechnol.">
        <title>Genome-scale model development and genomic sequencing of the oleaginous clade Lipomyces.</title>
        <authorList>
            <person name="Czajka J.J."/>
            <person name="Han Y."/>
            <person name="Kim J."/>
            <person name="Mondo S.J."/>
            <person name="Hofstad B.A."/>
            <person name="Robles A."/>
            <person name="Haridas S."/>
            <person name="Riley R."/>
            <person name="LaButti K."/>
            <person name="Pangilinan J."/>
            <person name="Andreopoulos W."/>
            <person name="Lipzen A."/>
            <person name="Yan J."/>
            <person name="Wang M."/>
            <person name="Ng V."/>
            <person name="Grigoriev I.V."/>
            <person name="Spatafora J.W."/>
            <person name="Magnuson J.K."/>
            <person name="Baker S.E."/>
            <person name="Pomraning K.R."/>
        </authorList>
    </citation>
    <scope>NUCLEOTIDE SEQUENCE [LARGE SCALE GENOMIC DNA]</scope>
    <source>
        <strain evidence="2">CBS 10300</strain>
    </source>
</reference>